<sequence>MAISSSLSSLSSIKSAVDSFLSKIKSPCVIHVAFSGGLDSTVLLHALNQAIQNQSISFKLKAIYVDHGLQAESKEWSDHCKQVCNSLNVEFVSLKVDLASFSRKGLEATARTERYKAMAEVIEEVSSDKSFLVTGHHQRDQVETLLLNLFRGAGINGLSAMPFCIKRYTDSGFVFEHYRPLLKVPYTELVKYSEYNQLIYINDQSNQDTQFRRNFVRHDVLKGIESLWPDVQASISNTASHMQEASELLDNFAQKSLADTCFSSCFIGLRNIQQIPWVEQKNTIRFWFKQNWPGVVLSSMHYEWIKNSWLNYSNSQNKNFCYQLSSGELRVYKDRLYYLKNKPVAFSLALKDVENLFGSTFDLFDDFLFKNISLGDVSNANLRSISPKDVVDKKQMKTFFQSHDIPVWERGVWPVLELENGEVVVLGCEQCTSVNKELLEKNTAIKQIGLSHSQRMELMQLL</sequence>
<accession>A0ABY8C6F2</accession>
<keyword evidence="4 8" id="KW-0819">tRNA processing</keyword>
<evidence type="ECO:0000256" key="7">
    <source>
        <dbReference type="ARBA" id="ARBA00048539"/>
    </source>
</evidence>
<feature type="domain" description="Lysidine-tRNA(Ile) synthetase C-terminal" evidence="10">
    <location>
        <begin position="393"/>
        <end position="427"/>
    </location>
</feature>
<evidence type="ECO:0000256" key="4">
    <source>
        <dbReference type="ARBA" id="ARBA00022694"/>
    </source>
</evidence>
<dbReference type="EMBL" id="CP102381">
    <property type="protein sequence ID" value="WEJ61553.1"/>
    <property type="molecule type" value="Genomic_DNA"/>
</dbReference>
<evidence type="ECO:0000256" key="6">
    <source>
        <dbReference type="ARBA" id="ARBA00022840"/>
    </source>
</evidence>
<evidence type="ECO:0000313" key="11">
    <source>
        <dbReference type="EMBL" id="WEJ61553.1"/>
    </source>
</evidence>
<evidence type="ECO:0000256" key="2">
    <source>
        <dbReference type="ARBA" id="ARBA00022490"/>
    </source>
</evidence>
<comment type="subcellular location">
    <subcellularLocation>
        <location evidence="1 8">Cytoplasm</location>
    </subcellularLocation>
</comment>
<dbReference type="NCBIfam" id="TIGR02432">
    <property type="entry name" value="lysidine_TilS_N"/>
    <property type="match status" value="1"/>
</dbReference>
<evidence type="ECO:0000259" key="10">
    <source>
        <dbReference type="Pfam" id="PF11734"/>
    </source>
</evidence>
<dbReference type="RefSeq" id="WP_275593812.1">
    <property type="nucleotide sequence ID" value="NZ_CP102381.1"/>
</dbReference>
<evidence type="ECO:0000256" key="1">
    <source>
        <dbReference type="ARBA" id="ARBA00004496"/>
    </source>
</evidence>
<dbReference type="Gene3D" id="3.40.50.620">
    <property type="entry name" value="HUPs"/>
    <property type="match status" value="1"/>
</dbReference>
<dbReference type="PANTHER" id="PTHR43033:SF1">
    <property type="entry name" value="TRNA(ILE)-LYSIDINE SYNTHASE-RELATED"/>
    <property type="match status" value="1"/>
</dbReference>
<organism evidence="11 12">
    <name type="scientific">Thiomicrorhabdus lithotrophica</name>
    <dbReference type="NCBI Taxonomy" id="2949997"/>
    <lineage>
        <taxon>Bacteria</taxon>
        <taxon>Pseudomonadati</taxon>
        <taxon>Pseudomonadota</taxon>
        <taxon>Gammaproteobacteria</taxon>
        <taxon>Thiotrichales</taxon>
        <taxon>Piscirickettsiaceae</taxon>
        <taxon>Thiomicrorhabdus</taxon>
    </lineage>
</organism>
<dbReference type="HAMAP" id="MF_01161">
    <property type="entry name" value="tRNA_Ile_lys_synt"/>
    <property type="match status" value="1"/>
</dbReference>
<dbReference type="SUPFAM" id="SSF52402">
    <property type="entry name" value="Adenine nucleotide alpha hydrolases-like"/>
    <property type="match status" value="1"/>
</dbReference>
<dbReference type="Pfam" id="PF11734">
    <property type="entry name" value="TilS_C"/>
    <property type="match status" value="1"/>
</dbReference>
<dbReference type="InterPro" id="IPR011063">
    <property type="entry name" value="TilS/TtcA_N"/>
</dbReference>
<keyword evidence="6 8" id="KW-0067">ATP-binding</keyword>
<evidence type="ECO:0000256" key="8">
    <source>
        <dbReference type="HAMAP-Rule" id="MF_01161"/>
    </source>
</evidence>
<keyword evidence="5 8" id="KW-0547">Nucleotide-binding</keyword>
<evidence type="ECO:0000313" key="12">
    <source>
        <dbReference type="Proteomes" id="UP001222275"/>
    </source>
</evidence>
<keyword evidence="3 8" id="KW-0436">Ligase</keyword>
<evidence type="ECO:0000256" key="5">
    <source>
        <dbReference type="ARBA" id="ARBA00022741"/>
    </source>
</evidence>
<dbReference type="SUPFAM" id="SSF82829">
    <property type="entry name" value="MesJ substrate recognition domain-like"/>
    <property type="match status" value="1"/>
</dbReference>
<keyword evidence="12" id="KW-1185">Reference proteome</keyword>
<comment type="catalytic activity">
    <reaction evidence="7 8">
        <text>cytidine(34) in tRNA(Ile2) + L-lysine + ATP = lysidine(34) in tRNA(Ile2) + AMP + diphosphate + H(+)</text>
        <dbReference type="Rhea" id="RHEA:43744"/>
        <dbReference type="Rhea" id="RHEA-COMP:10625"/>
        <dbReference type="Rhea" id="RHEA-COMP:10670"/>
        <dbReference type="ChEBI" id="CHEBI:15378"/>
        <dbReference type="ChEBI" id="CHEBI:30616"/>
        <dbReference type="ChEBI" id="CHEBI:32551"/>
        <dbReference type="ChEBI" id="CHEBI:33019"/>
        <dbReference type="ChEBI" id="CHEBI:82748"/>
        <dbReference type="ChEBI" id="CHEBI:83665"/>
        <dbReference type="ChEBI" id="CHEBI:456215"/>
        <dbReference type="EC" id="6.3.4.19"/>
    </reaction>
</comment>
<dbReference type="InterPro" id="IPR012094">
    <property type="entry name" value="tRNA_Ile_lys_synt"/>
</dbReference>
<dbReference type="SUPFAM" id="SSF56037">
    <property type="entry name" value="PheT/TilS domain"/>
    <property type="match status" value="1"/>
</dbReference>
<dbReference type="GO" id="GO:0032267">
    <property type="term" value="F:tRNA(Ile)-lysidine synthase activity"/>
    <property type="evidence" value="ECO:0007669"/>
    <property type="project" value="UniProtKB-EC"/>
</dbReference>
<name>A0ABY8C6F2_9GAMM</name>
<reference evidence="11 12" key="1">
    <citation type="submission" date="2022-06" db="EMBL/GenBank/DDBJ databases">
        <title>Thiomicrohabdus sp. nov, an obligately chemolithoautotrophic, sulfur-oxidizing bacterium isolated from beach of Guanyin Mountain. Amoy.</title>
        <authorList>
            <person name="Zhu H."/>
        </authorList>
    </citation>
    <scope>NUCLEOTIDE SEQUENCE [LARGE SCALE GENOMIC DNA]</scope>
    <source>
        <strain evidence="11 12">XGS-01</strain>
    </source>
</reference>
<dbReference type="Pfam" id="PF01171">
    <property type="entry name" value="ATP_bind_3"/>
    <property type="match status" value="1"/>
</dbReference>
<evidence type="ECO:0000256" key="3">
    <source>
        <dbReference type="ARBA" id="ARBA00022598"/>
    </source>
</evidence>
<comment type="domain">
    <text evidence="8">The N-terminal region contains the highly conserved SGGXDS motif, predicted to be a P-loop motif involved in ATP binding.</text>
</comment>
<protein>
    <recommendedName>
        <fullName evidence="8">tRNA(Ile)-lysidine synthase</fullName>
        <ecNumber evidence="8">6.3.4.19</ecNumber>
    </recommendedName>
    <alternativeName>
        <fullName evidence="8">tRNA(Ile)-2-lysyl-cytidine synthase</fullName>
    </alternativeName>
    <alternativeName>
        <fullName evidence="8">tRNA(Ile)-lysidine synthetase</fullName>
    </alternativeName>
</protein>
<evidence type="ECO:0000259" key="9">
    <source>
        <dbReference type="Pfam" id="PF01171"/>
    </source>
</evidence>
<dbReference type="CDD" id="cd01992">
    <property type="entry name" value="TilS_N"/>
    <property type="match status" value="1"/>
</dbReference>
<gene>
    <name evidence="8 11" type="primary">tilS</name>
    <name evidence="11" type="ORF">NR989_05930</name>
</gene>
<dbReference type="PANTHER" id="PTHR43033">
    <property type="entry name" value="TRNA(ILE)-LYSIDINE SYNTHASE-RELATED"/>
    <property type="match status" value="1"/>
</dbReference>
<dbReference type="EC" id="6.3.4.19" evidence="8"/>
<dbReference type="InterPro" id="IPR012795">
    <property type="entry name" value="tRNA_Ile_lys_synt_N"/>
</dbReference>
<feature type="binding site" evidence="8">
    <location>
        <begin position="35"/>
        <end position="40"/>
    </location>
    <ligand>
        <name>ATP</name>
        <dbReference type="ChEBI" id="CHEBI:30616"/>
    </ligand>
</feature>
<dbReference type="Proteomes" id="UP001222275">
    <property type="component" value="Chromosome"/>
</dbReference>
<comment type="similarity">
    <text evidence="8">Belongs to the tRNA(Ile)-lysidine synthase family.</text>
</comment>
<feature type="domain" description="tRNA(Ile)-lysidine/2-thiocytidine synthase N-terminal" evidence="9">
    <location>
        <begin position="30"/>
        <end position="218"/>
    </location>
</feature>
<keyword evidence="2 8" id="KW-0963">Cytoplasm</keyword>
<proteinExistence type="inferred from homology"/>
<dbReference type="InterPro" id="IPR012796">
    <property type="entry name" value="Lysidine-tRNA-synth_C"/>
</dbReference>
<dbReference type="InterPro" id="IPR014729">
    <property type="entry name" value="Rossmann-like_a/b/a_fold"/>
</dbReference>
<comment type="function">
    <text evidence="8">Ligates lysine onto the cytidine present at position 34 of the AUA codon-specific tRNA(Ile) that contains the anticodon CAU, in an ATP-dependent manner. Cytidine is converted to lysidine, thus changing the amino acid specificity of the tRNA from methionine to isoleucine.</text>
</comment>